<dbReference type="EMBL" id="JASCZI010271884">
    <property type="protein sequence ID" value="MED6216707.1"/>
    <property type="molecule type" value="Genomic_DNA"/>
</dbReference>
<organism evidence="1 2">
    <name type="scientific">Stylosanthes scabra</name>
    <dbReference type="NCBI Taxonomy" id="79078"/>
    <lineage>
        <taxon>Eukaryota</taxon>
        <taxon>Viridiplantae</taxon>
        <taxon>Streptophyta</taxon>
        <taxon>Embryophyta</taxon>
        <taxon>Tracheophyta</taxon>
        <taxon>Spermatophyta</taxon>
        <taxon>Magnoliopsida</taxon>
        <taxon>eudicotyledons</taxon>
        <taxon>Gunneridae</taxon>
        <taxon>Pentapetalae</taxon>
        <taxon>rosids</taxon>
        <taxon>fabids</taxon>
        <taxon>Fabales</taxon>
        <taxon>Fabaceae</taxon>
        <taxon>Papilionoideae</taxon>
        <taxon>50 kb inversion clade</taxon>
        <taxon>dalbergioids sensu lato</taxon>
        <taxon>Dalbergieae</taxon>
        <taxon>Pterocarpus clade</taxon>
        <taxon>Stylosanthes</taxon>
    </lineage>
</organism>
<keyword evidence="2" id="KW-1185">Reference proteome</keyword>
<accession>A0ABU6Z255</accession>
<sequence length="241" mass="26843">MEIDSTKSRWPLDSSSSDTLRIPKLKETSSRIMSHQVEAKIPYIKQQTDPHFSITKFEAPITTQATIKNWALDRAEGRSCWIHAEAWSKRGHWMMLTLGSRPYLVMARSWAAGGAWSMLQLDLGVLWASLPHLGVVSGESPRLGVVRARSWRGIGAWITLGRENGALLELGPKTINDAHASLNTLESLKCLELEGGCMDMDSFPEDKLLPPNINSLCISTLKSLKKLDYKGFLTPECSSYT</sequence>
<protein>
    <submittedName>
        <fullName evidence="1">Uncharacterized protein</fullName>
    </submittedName>
</protein>
<evidence type="ECO:0000313" key="1">
    <source>
        <dbReference type="EMBL" id="MED6216707.1"/>
    </source>
</evidence>
<dbReference type="Proteomes" id="UP001341840">
    <property type="component" value="Unassembled WGS sequence"/>
</dbReference>
<proteinExistence type="predicted"/>
<name>A0ABU6Z255_9FABA</name>
<reference evidence="1 2" key="1">
    <citation type="journal article" date="2023" name="Plants (Basel)">
        <title>Bridging the Gap: Combining Genomics and Transcriptomics Approaches to Understand Stylosanthes scabra, an Orphan Legume from the Brazilian Caatinga.</title>
        <authorList>
            <person name="Ferreira-Neto J.R.C."/>
            <person name="da Silva M.D."/>
            <person name="Binneck E."/>
            <person name="de Melo N.F."/>
            <person name="da Silva R.H."/>
            <person name="de Melo A.L.T.M."/>
            <person name="Pandolfi V."/>
            <person name="Bustamante F.O."/>
            <person name="Brasileiro-Vidal A.C."/>
            <person name="Benko-Iseppon A.M."/>
        </authorList>
    </citation>
    <scope>NUCLEOTIDE SEQUENCE [LARGE SCALE GENOMIC DNA]</scope>
    <source>
        <tissue evidence="1">Leaves</tissue>
    </source>
</reference>
<evidence type="ECO:0000313" key="2">
    <source>
        <dbReference type="Proteomes" id="UP001341840"/>
    </source>
</evidence>
<comment type="caution">
    <text evidence="1">The sequence shown here is derived from an EMBL/GenBank/DDBJ whole genome shotgun (WGS) entry which is preliminary data.</text>
</comment>
<gene>
    <name evidence="1" type="ORF">PIB30_010147</name>
</gene>